<dbReference type="GO" id="GO:0031175">
    <property type="term" value="P:neuron projection development"/>
    <property type="evidence" value="ECO:0007669"/>
    <property type="project" value="TreeGrafter"/>
</dbReference>
<dbReference type="Proteomes" id="UP000017246">
    <property type="component" value="Unassembled WGS sequence"/>
</dbReference>
<protein>
    <submittedName>
        <fullName evidence="7">Microtubule associated protein 2</fullName>
    </submittedName>
</protein>
<dbReference type="PANTHER" id="PTHR11501:SF18">
    <property type="entry name" value="MICROTUBULE-ASSOCIATED PROTEIN"/>
    <property type="match status" value="1"/>
</dbReference>
<dbReference type="OrthoDB" id="9378527at2759"/>
<dbReference type="GO" id="GO:0008017">
    <property type="term" value="F:microtubule binding"/>
    <property type="evidence" value="ECO:0007669"/>
    <property type="project" value="InterPro"/>
</dbReference>
<feature type="region of interest" description="Disordered" evidence="6">
    <location>
        <begin position="127"/>
        <end position="237"/>
    </location>
</feature>
<dbReference type="STRING" id="6211.A0A087VX43"/>
<dbReference type="InterPro" id="IPR001084">
    <property type="entry name" value="MAP_tubulin-bd_rpt"/>
</dbReference>
<dbReference type="GO" id="GO:0000226">
    <property type="term" value="P:microtubule cytoskeleton organization"/>
    <property type="evidence" value="ECO:0007669"/>
    <property type="project" value="TreeGrafter"/>
</dbReference>
<evidence type="ECO:0000256" key="3">
    <source>
        <dbReference type="ARBA" id="ARBA00022553"/>
    </source>
</evidence>
<feature type="region of interest" description="Disordered" evidence="6">
    <location>
        <begin position="323"/>
        <end position="353"/>
    </location>
</feature>
<feature type="compositionally biased region" description="Basic and acidic residues" evidence="6">
    <location>
        <begin position="1"/>
        <end position="35"/>
    </location>
</feature>
<dbReference type="InterPro" id="IPR027324">
    <property type="entry name" value="MAP2/MAP4/Tau"/>
</dbReference>
<dbReference type="PANTHER" id="PTHR11501">
    <property type="entry name" value="MICROTUBULE-ASSOCIATED PROTEIN"/>
    <property type="match status" value="1"/>
</dbReference>
<evidence type="ECO:0000256" key="1">
    <source>
        <dbReference type="ARBA" id="ARBA00004245"/>
    </source>
</evidence>
<evidence type="ECO:0000256" key="6">
    <source>
        <dbReference type="SAM" id="MobiDB-lite"/>
    </source>
</evidence>
<sequence length="353" mass="38231">MHVRTQDVERNDACKGVERTDYRRGDRLEKRKESSSTELSSHSLDIFFCPPPIPPSRSVLICSFEKETLFSNGACFHLQTNGTTSNVTAAATNPAPAAIVTPIAPITSVNNNSSSTPRTRTGIPRYAIPYRRPDNKPAVDGGIQSPISPPVSEKASSCQQAMPRGRNGFQTESLGDDSLSSGFGRGASQRYGRAASVDPLRGDSESEHSSAFSSSGQPRRITSKIGSLRNAGYKPGGGNVKILDTKVDFSHAQSKCNSKANLNYKPGGGDIQIVEKKLNFKENSKPRVNSLANARHTPGGGNVKIFNEKLPWLKYNKPNLPPEEKAKINKHTPLAFDSPNEPIYTSRHPSTAS</sequence>
<feature type="region of interest" description="Disordered" evidence="6">
    <location>
        <begin position="1"/>
        <end position="36"/>
    </location>
</feature>
<dbReference type="OMA" id="CQQAMPR"/>
<keyword evidence="3" id="KW-0597">Phosphoprotein</keyword>
<proteinExistence type="predicted"/>
<gene>
    <name evidence="7" type="ORF">EmuJ_000042900</name>
</gene>
<evidence type="ECO:0000313" key="8">
    <source>
        <dbReference type="Proteomes" id="UP000017246"/>
    </source>
</evidence>
<reference evidence="7" key="2">
    <citation type="submission" date="2015-11" db="EMBL/GenBank/DDBJ databases">
        <authorList>
            <person name="Zhang Y."/>
            <person name="Guo Z."/>
        </authorList>
    </citation>
    <scope>NUCLEOTIDE SEQUENCE</scope>
</reference>
<reference evidence="7" key="1">
    <citation type="journal article" date="2013" name="Nature">
        <title>The genomes of four tapeworm species reveal adaptations to parasitism.</title>
        <authorList>
            <person name="Tsai I.J."/>
            <person name="Zarowiecki M."/>
            <person name="Holroyd N."/>
            <person name="Garciarrubio A."/>
            <person name="Sanchez-Flores A."/>
            <person name="Brooks K.L."/>
            <person name="Tracey A."/>
            <person name="Bobes R.J."/>
            <person name="Fragoso G."/>
            <person name="Sciutto E."/>
            <person name="Aslett M."/>
            <person name="Beasley H."/>
            <person name="Bennett H.M."/>
            <person name="Cai J."/>
            <person name="Camicia F."/>
            <person name="Clark R."/>
            <person name="Cucher M."/>
            <person name="De Silva N."/>
            <person name="Day T.A."/>
            <person name="Deplazes P."/>
            <person name="Estrada K."/>
            <person name="Fernandez C."/>
            <person name="Holland P.W."/>
            <person name="Hou J."/>
            <person name="Hu S."/>
            <person name="Huckvale T."/>
            <person name="Hung S.S."/>
            <person name="Kamenetzky L."/>
            <person name="Keane J.A."/>
            <person name="Kiss F."/>
            <person name="Koziol U."/>
            <person name="Lambert O."/>
            <person name="Liu K."/>
            <person name="Luo X."/>
            <person name="Luo Y."/>
            <person name="Macchiaroli N."/>
            <person name="Nichol S."/>
            <person name="Paps J."/>
            <person name="Parkinson J."/>
            <person name="Pouchkina-Stantcheva N."/>
            <person name="Riddiford N."/>
            <person name="Rosenzvit M."/>
            <person name="Salinas G."/>
            <person name="Wasmuth J.D."/>
            <person name="Zamanian M."/>
            <person name="Zheng Y."/>
            <person name="Cai X."/>
            <person name="Soberon X."/>
            <person name="Olson P.D."/>
            <person name="Laclette J.P."/>
            <person name="Brehm K."/>
            <person name="Berriman M."/>
            <person name="Garciarrubio A."/>
            <person name="Bobes R.J."/>
            <person name="Fragoso G."/>
            <person name="Sanchez-Flores A."/>
            <person name="Estrada K."/>
            <person name="Cevallos M.A."/>
            <person name="Morett E."/>
            <person name="Gonzalez V."/>
            <person name="Portillo T."/>
            <person name="Ochoa-Leyva A."/>
            <person name="Jose M.V."/>
            <person name="Sciutto E."/>
            <person name="Landa A."/>
            <person name="Jimenez L."/>
            <person name="Valdes V."/>
            <person name="Carrero J.C."/>
            <person name="Larralde C."/>
            <person name="Morales-Montor J."/>
            <person name="Limon-Lason J."/>
            <person name="Soberon X."/>
            <person name="Laclette J.P."/>
        </authorList>
    </citation>
    <scope>NUCLEOTIDE SEQUENCE [LARGE SCALE GENOMIC DNA]</scope>
</reference>
<keyword evidence="5" id="KW-0206">Cytoskeleton</keyword>
<comment type="subcellular location">
    <subcellularLocation>
        <location evidence="1">Cytoplasm</location>
        <location evidence="1">Cytoskeleton</location>
    </subcellularLocation>
</comment>
<organism evidence="7 8">
    <name type="scientific">Echinococcus multilocularis</name>
    <name type="common">Fox tapeworm</name>
    <dbReference type="NCBI Taxonomy" id="6211"/>
    <lineage>
        <taxon>Eukaryota</taxon>
        <taxon>Metazoa</taxon>
        <taxon>Spiralia</taxon>
        <taxon>Lophotrochozoa</taxon>
        <taxon>Platyhelminthes</taxon>
        <taxon>Cestoda</taxon>
        <taxon>Eucestoda</taxon>
        <taxon>Cyclophyllidea</taxon>
        <taxon>Taeniidae</taxon>
        <taxon>Echinococcus</taxon>
    </lineage>
</organism>
<dbReference type="GO" id="GO:0005856">
    <property type="term" value="C:cytoskeleton"/>
    <property type="evidence" value="ECO:0007669"/>
    <property type="project" value="UniProtKB-SubCell"/>
</dbReference>
<name>A0A087VX43_ECHMU</name>
<evidence type="ECO:0000256" key="4">
    <source>
        <dbReference type="ARBA" id="ARBA00022737"/>
    </source>
</evidence>
<keyword evidence="8" id="KW-1185">Reference proteome</keyword>
<evidence type="ECO:0000256" key="2">
    <source>
        <dbReference type="ARBA" id="ARBA00022490"/>
    </source>
</evidence>
<dbReference type="EMBL" id="LN902846">
    <property type="protein sequence ID" value="CDI96725.1"/>
    <property type="molecule type" value="Genomic_DNA"/>
</dbReference>
<dbReference type="GO" id="GO:0043005">
    <property type="term" value="C:neuron projection"/>
    <property type="evidence" value="ECO:0007669"/>
    <property type="project" value="TreeGrafter"/>
</dbReference>
<dbReference type="Pfam" id="PF00418">
    <property type="entry name" value="Tubulin-binding"/>
    <property type="match status" value="3"/>
</dbReference>
<dbReference type="PROSITE" id="PS51491">
    <property type="entry name" value="TAU_MAP_2"/>
    <property type="match status" value="2"/>
</dbReference>
<dbReference type="AlphaFoldDB" id="A0A087VX43"/>
<dbReference type="eggNOG" id="KOG2418">
    <property type="taxonomic scope" value="Eukaryota"/>
</dbReference>
<keyword evidence="2" id="KW-0963">Cytoplasm</keyword>
<evidence type="ECO:0000313" key="7">
    <source>
        <dbReference type="EMBL" id="CDI96725.1"/>
    </source>
</evidence>
<evidence type="ECO:0000256" key="5">
    <source>
        <dbReference type="ARBA" id="ARBA00023212"/>
    </source>
</evidence>
<accession>A0A087VX43</accession>
<keyword evidence="4" id="KW-0677">Repeat</keyword>